<comment type="caution">
    <text evidence="6">The sequence shown here is derived from an EMBL/GenBank/DDBJ whole genome shotgun (WGS) entry which is preliminary data.</text>
</comment>
<dbReference type="GO" id="GO:0015221">
    <property type="term" value="F:lipopolysaccharide transmembrane transporter activity"/>
    <property type="evidence" value="ECO:0007669"/>
    <property type="project" value="InterPro"/>
</dbReference>
<dbReference type="KEGG" id="axe:P40_16790"/>
<dbReference type="GO" id="GO:0005886">
    <property type="term" value="C:plasma membrane"/>
    <property type="evidence" value="ECO:0007669"/>
    <property type="project" value="InterPro"/>
</dbReference>
<dbReference type="AlphaFoldDB" id="A0A9Q3W3S3"/>
<dbReference type="InterPro" id="IPR052363">
    <property type="entry name" value="LPS_export_LptC"/>
</dbReference>
<dbReference type="PANTHER" id="PTHR37481:SF1">
    <property type="entry name" value="LIPOPOLYSACCHARIDE EXPORT SYSTEM PROTEIN LPTC"/>
    <property type="match status" value="1"/>
</dbReference>
<evidence type="ECO:0000256" key="5">
    <source>
        <dbReference type="ARBA" id="ARBA00023136"/>
    </source>
</evidence>
<dbReference type="InterPro" id="IPR026265">
    <property type="entry name" value="LptC"/>
</dbReference>
<organism evidence="6 7">
    <name type="scientific">Alloalcanivorax xenomutans</name>
    <dbReference type="NCBI Taxonomy" id="1094342"/>
    <lineage>
        <taxon>Bacteria</taxon>
        <taxon>Pseudomonadati</taxon>
        <taxon>Pseudomonadota</taxon>
        <taxon>Gammaproteobacteria</taxon>
        <taxon>Oceanospirillales</taxon>
        <taxon>Alcanivoracaceae</taxon>
        <taxon>Alloalcanivorax</taxon>
    </lineage>
</organism>
<dbReference type="RefSeq" id="WP_022996259.1">
    <property type="nucleotide sequence ID" value="NZ_CBDDTQ010000006.1"/>
</dbReference>
<dbReference type="Pfam" id="PF06835">
    <property type="entry name" value="LptC"/>
    <property type="match status" value="1"/>
</dbReference>
<accession>A0A9Q3W3S3</accession>
<keyword evidence="1" id="KW-1003">Cell membrane</keyword>
<keyword evidence="2" id="KW-0997">Cell inner membrane</keyword>
<dbReference type="PANTHER" id="PTHR37481">
    <property type="entry name" value="LIPOPOLYSACCHARIDE EXPORT SYSTEM PROTEIN LPTC"/>
    <property type="match status" value="1"/>
</dbReference>
<dbReference type="Proteomes" id="UP001107961">
    <property type="component" value="Unassembled WGS sequence"/>
</dbReference>
<dbReference type="GeneID" id="94687928"/>
<protein>
    <submittedName>
        <fullName evidence="6">LPS export ABC transporter periplasmic protein LptC</fullName>
    </submittedName>
</protein>
<dbReference type="GO" id="GO:0017089">
    <property type="term" value="F:glycolipid transfer activity"/>
    <property type="evidence" value="ECO:0007669"/>
    <property type="project" value="TreeGrafter"/>
</dbReference>
<dbReference type="InterPro" id="IPR010664">
    <property type="entry name" value="LipoPS_assembly_LptC-rel"/>
</dbReference>
<dbReference type="Gene3D" id="2.60.450.10">
    <property type="entry name" value="Lipopolysaccharide (LPS) transport protein A like domain"/>
    <property type="match status" value="1"/>
</dbReference>
<evidence type="ECO:0000256" key="4">
    <source>
        <dbReference type="ARBA" id="ARBA00022989"/>
    </source>
</evidence>
<keyword evidence="3" id="KW-0812">Transmembrane</keyword>
<sequence>MRRPGLLSASGVILLGLIVMMTLHEWGNPLEGDNEAFLSAPAITAENIVARQFNRDSGEVEYRLLANNLEQYEREALTLLDHPDLSLNNGNNQWTIQADNGEVRDNGDLIVFENNVEAVSKNNGVTLDTRELHYLSGDRQVSAPDTVHMRHSEGSTRAGSMDADLDTGRMTLKQGVVSEFKGPKP</sequence>
<keyword evidence="5" id="KW-0472">Membrane</keyword>
<name>A0A9Q3W3S3_9GAMM</name>
<evidence type="ECO:0000256" key="2">
    <source>
        <dbReference type="ARBA" id="ARBA00022519"/>
    </source>
</evidence>
<dbReference type="EMBL" id="JAJVKT010000020">
    <property type="protein sequence ID" value="MCE7510065.1"/>
    <property type="molecule type" value="Genomic_DNA"/>
</dbReference>
<evidence type="ECO:0000313" key="7">
    <source>
        <dbReference type="Proteomes" id="UP001107961"/>
    </source>
</evidence>
<evidence type="ECO:0000256" key="3">
    <source>
        <dbReference type="ARBA" id="ARBA00022692"/>
    </source>
</evidence>
<evidence type="ECO:0000313" key="6">
    <source>
        <dbReference type="EMBL" id="MCE7510065.1"/>
    </source>
</evidence>
<keyword evidence="7" id="KW-1185">Reference proteome</keyword>
<dbReference type="GO" id="GO:0030288">
    <property type="term" value="C:outer membrane-bounded periplasmic space"/>
    <property type="evidence" value="ECO:0007669"/>
    <property type="project" value="TreeGrafter"/>
</dbReference>
<keyword evidence="4" id="KW-1133">Transmembrane helix</keyword>
<dbReference type="NCBIfam" id="TIGR04409">
    <property type="entry name" value="LptC_YrbK"/>
    <property type="match status" value="1"/>
</dbReference>
<evidence type="ECO:0000256" key="1">
    <source>
        <dbReference type="ARBA" id="ARBA00022475"/>
    </source>
</evidence>
<gene>
    <name evidence="6" type="primary">lptC</name>
    <name evidence="6" type="ORF">LZG35_15615</name>
</gene>
<reference evidence="6" key="1">
    <citation type="submission" date="2022-01" db="EMBL/GenBank/DDBJ databases">
        <authorList>
            <person name="Karlyshev A.V."/>
            <person name="Jaspars M."/>
        </authorList>
    </citation>
    <scope>NUCLEOTIDE SEQUENCE</scope>
    <source>
        <strain evidence="6">AGSA3-2</strain>
    </source>
</reference>
<proteinExistence type="predicted"/>